<accession>A0AAV7WTR4</accession>
<reference evidence="1" key="1">
    <citation type="journal article" date="2022" name="bioRxiv">
        <title>Sequencing and chromosome-scale assembly of the giantPleurodeles waltlgenome.</title>
        <authorList>
            <person name="Brown T."/>
            <person name="Elewa A."/>
            <person name="Iarovenko S."/>
            <person name="Subramanian E."/>
            <person name="Araus A.J."/>
            <person name="Petzold A."/>
            <person name="Susuki M."/>
            <person name="Suzuki K.-i.T."/>
            <person name="Hayashi T."/>
            <person name="Toyoda A."/>
            <person name="Oliveira C."/>
            <person name="Osipova E."/>
            <person name="Leigh N.D."/>
            <person name="Simon A."/>
            <person name="Yun M.H."/>
        </authorList>
    </citation>
    <scope>NUCLEOTIDE SEQUENCE</scope>
    <source>
        <strain evidence="1">20211129_DDA</strain>
        <tissue evidence="1">Liver</tissue>
    </source>
</reference>
<gene>
    <name evidence="1" type="ORF">NDU88_003480</name>
</gene>
<dbReference type="EMBL" id="JANPWB010000001">
    <property type="protein sequence ID" value="KAJ1215873.1"/>
    <property type="molecule type" value="Genomic_DNA"/>
</dbReference>
<name>A0AAV7WTR4_PLEWA</name>
<comment type="caution">
    <text evidence="1">The sequence shown here is derived from an EMBL/GenBank/DDBJ whole genome shotgun (WGS) entry which is preliminary data.</text>
</comment>
<organism evidence="1 2">
    <name type="scientific">Pleurodeles waltl</name>
    <name type="common">Iberian ribbed newt</name>
    <dbReference type="NCBI Taxonomy" id="8319"/>
    <lineage>
        <taxon>Eukaryota</taxon>
        <taxon>Metazoa</taxon>
        <taxon>Chordata</taxon>
        <taxon>Craniata</taxon>
        <taxon>Vertebrata</taxon>
        <taxon>Euteleostomi</taxon>
        <taxon>Amphibia</taxon>
        <taxon>Batrachia</taxon>
        <taxon>Caudata</taxon>
        <taxon>Salamandroidea</taxon>
        <taxon>Salamandridae</taxon>
        <taxon>Pleurodelinae</taxon>
        <taxon>Pleurodeles</taxon>
    </lineage>
</organism>
<proteinExistence type="predicted"/>
<evidence type="ECO:0000313" key="1">
    <source>
        <dbReference type="EMBL" id="KAJ1215873.1"/>
    </source>
</evidence>
<protein>
    <submittedName>
        <fullName evidence="1">Uncharacterized protein</fullName>
    </submittedName>
</protein>
<dbReference type="AlphaFoldDB" id="A0AAV7WTR4"/>
<evidence type="ECO:0000313" key="2">
    <source>
        <dbReference type="Proteomes" id="UP001066276"/>
    </source>
</evidence>
<keyword evidence="2" id="KW-1185">Reference proteome</keyword>
<sequence length="244" mass="25225">MVAEGIEHGREVQEDEGHSFATVRFVEVGGKPEGLSVGVSIGWILDWGEIIGTGVDPLPEVAGSCISVGVVDGWVPGEGHDKLVLGDLVPTAVGDPLWVVVCYEFLEGEVDAPVVCPVEFGGVAERDVIAHGENRVECVSCGVGWCCDDLFEAEVGEVVEQGNGVAELLSWAGGPVGEGPSKGGVWVSVDLEVQEFGSAEGVFGVGCDPEAVLVDNGDASSWFVGAVPAGDLVAVRDGYGDARF</sequence>
<dbReference type="Proteomes" id="UP001066276">
    <property type="component" value="Chromosome 1_1"/>
</dbReference>